<dbReference type="SMART" id="SM01019">
    <property type="entry name" value="B3"/>
    <property type="match status" value="2"/>
</dbReference>
<dbReference type="RefSeq" id="XP_056683172.1">
    <property type="nucleotide sequence ID" value="XM_056827194.1"/>
</dbReference>
<dbReference type="InterPro" id="IPR003340">
    <property type="entry name" value="B3_DNA-bd"/>
</dbReference>
<dbReference type="CDD" id="cd10017">
    <property type="entry name" value="B3_DNA"/>
    <property type="match status" value="1"/>
</dbReference>
<keyword evidence="5" id="KW-0539">Nucleus</keyword>
<evidence type="ECO:0000313" key="10">
    <source>
        <dbReference type="RefSeq" id="XP_056683171.1"/>
    </source>
</evidence>
<dbReference type="InterPro" id="IPR015300">
    <property type="entry name" value="DNA-bd_pseudobarrel_sf"/>
</dbReference>
<dbReference type="PANTHER" id="PTHR31920:SF148">
    <property type="entry name" value="B3 DOMAIN-CONTAINING PROTEIN OS03G0621600"/>
    <property type="match status" value="1"/>
</dbReference>
<gene>
    <name evidence="9 10 11" type="primary">LOC110786916</name>
</gene>
<evidence type="ECO:0000256" key="5">
    <source>
        <dbReference type="ARBA" id="ARBA00023242"/>
    </source>
</evidence>
<sequence length="317" mass="36665">MEETMAKPPKQRGRPPKVRIEAMEKRKRGKSPTPSPKVRVEAIERRKRGRPPKVEQKGGRALKYDPSLPGFFKIYLPEHNSKQLVIPLHFIKKFNGKVSKEIILKNFQGKVWDVELEKAGSKLLIKKGWESFVIDNALERGEFLTFTYRKKDVFIVEIFGIDGCEKGKTMATDQSDVKLKQEPNLVSPEGVTTTIRFTKVMEEKTYDMNIPARLFSEYNIEMPKVKTSDVILVRNKQGFSQEMKLWHRVDRVVVSQGWKKFLLKCNIRKGNECEFEIVLGKDRKIKEVILLQIRPTKKGCSKSCCRNLLGQKTGERI</sequence>
<keyword evidence="3" id="KW-0238">DNA-binding</keyword>
<proteinExistence type="predicted"/>
<dbReference type="InterPro" id="IPR017956">
    <property type="entry name" value="AT_hook_DNA-bd_motif"/>
</dbReference>
<name>A0ABM3QII7_SPIOL</name>
<dbReference type="Proteomes" id="UP000813463">
    <property type="component" value="Chromosome 4"/>
</dbReference>
<evidence type="ECO:0000313" key="11">
    <source>
        <dbReference type="RefSeq" id="XP_056683172.1"/>
    </source>
</evidence>
<dbReference type="PROSITE" id="PS50863">
    <property type="entry name" value="B3"/>
    <property type="match status" value="1"/>
</dbReference>
<dbReference type="InterPro" id="IPR050655">
    <property type="entry name" value="Plant_B3_domain"/>
</dbReference>
<dbReference type="Pfam" id="PF02362">
    <property type="entry name" value="B3"/>
    <property type="match status" value="1"/>
</dbReference>
<dbReference type="RefSeq" id="XP_056683171.1">
    <property type="nucleotide sequence ID" value="XM_056827193.1"/>
</dbReference>
<evidence type="ECO:0000256" key="4">
    <source>
        <dbReference type="ARBA" id="ARBA00023163"/>
    </source>
</evidence>
<dbReference type="PANTHER" id="PTHR31920">
    <property type="entry name" value="B3 DOMAIN-CONTAINING"/>
    <property type="match status" value="1"/>
</dbReference>
<keyword evidence="4" id="KW-0804">Transcription</keyword>
<evidence type="ECO:0000313" key="8">
    <source>
        <dbReference type="Proteomes" id="UP000813463"/>
    </source>
</evidence>
<evidence type="ECO:0000256" key="1">
    <source>
        <dbReference type="ARBA" id="ARBA00004123"/>
    </source>
</evidence>
<evidence type="ECO:0000256" key="2">
    <source>
        <dbReference type="ARBA" id="ARBA00023015"/>
    </source>
</evidence>
<evidence type="ECO:0000256" key="6">
    <source>
        <dbReference type="SAM" id="MobiDB-lite"/>
    </source>
</evidence>
<comment type="subcellular location">
    <subcellularLocation>
        <location evidence="1">Nucleus</location>
    </subcellularLocation>
</comment>
<dbReference type="SUPFAM" id="SSF101936">
    <property type="entry name" value="DNA-binding pseudobarrel domain"/>
    <property type="match status" value="2"/>
</dbReference>
<dbReference type="GeneID" id="110786916"/>
<protein>
    <submittedName>
        <fullName evidence="9 10">B3 domain-containing protein At2g16210</fullName>
    </submittedName>
</protein>
<evidence type="ECO:0000313" key="9">
    <source>
        <dbReference type="RefSeq" id="XP_056683170.1"/>
    </source>
</evidence>
<evidence type="ECO:0000259" key="7">
    <source>
        <dbReference type="PROSITE" id="PS50863"/>
    </source>
</evidence>
<keyword evidence="8" id="KW-1185">Reference proteome</keyword>
<reference evidence="8" key="1">
    <citation type="journal article" date="2021" name="Nat. Commun.">
        <title>Genomic analyses provide insights into spinach domestication and the genetic basis of agronomic traits.</title>
        <authorList>
            <person name="Cai X."/>
            <person name="Sun X."/>
            <person name="Xu C."/>
            <person name="Sun H."/>
            <person name="Wang X."/>
            <person name="Ge C."/>
            <person name="Zhang Z."/>
            <person name="Wang Q."/>
            <person name="Fei Z."/>
            <person name="Jiao C."/>
            <person name="Wang Q."/>
        </authorList>
    </citation>
    <scope>NUCLEOTIDE SEQUENCE [LARGE SCALE GENOMIC DNA]</scope>
    <source>
        <strain evidence="8">cv. Varoflay</strain>
    </source>
</reference>
<dbReference type="RefSeq" id="XP_056683170.1">
    <property type="nucleotide sequence ID" value="XM_056827192.1"/>
</dbReference>
<organism evidence="8 11">
    <name type="scientific">Spinacia oleracea</name>
    <name type="common">Spinach</name>
    <dbReference type="NCBI Taxonomy" id="3562"/>
    <lineage>
        <taxon>Eukaryota</taxon>
        <taxon>Viridiplantae</taxon>
        <taxon>Streptophyta</taxon>
        <taxon>Embryophyta</taxon>
        <taxon>Tracheophyta</taxon>
        <taxon>Spermatophyta</taxon>
        <taxon>Magnoliopsida</taxon>
        <taxon>eudicotyledons</taxon>
        <taxon>Gunneridae</taxon>
        <taxon>Pentapetalae</taxon>
        <taxon>Caryophyllales</taxon>
        <taxon>Chenopodiaceae</taxon>
        <taxon>Chenopodioideae</taxon>
        <taxon>Anserineae</taxon>
        <taxon>Spinacia</taxon>
    </lineage>
</organism>
<keyword evidence="2" id="KW-0805">Transcription regulation</keyword>
<evidence type="ECO:0000256" key="3">
    <source>
        <dbReference type="ARBA" id="ARBA00023125"/>
    </source>
</evidence>
<feature type="domain" description="TF-B3" evidence="7">
    <location>
        <begin position="69"/>
        <end position="162"/>
    </location>
</feature>
<feature type="region of interest" description="Disordered" evidence="6">
    <location>
        <begin position="1"/>
        <end position="60"/>
    </location>
</feature>
<reference evidence="9 10" key="2">
    <citation type="submission" date="2025-05" db="UniProtKB">
        <authorList>
            <consortium name="RefSeq"/>
        </authorList>
    </citation>
    <scope>IDENTIFICATION</scope>
    <source>
        <tissue evidence="9 10">Leaf</tissue>
    </source>
</reference>
<dbReference type="SMART" id="SM00384">
    <property type="entry name" value="AT_hook"/>
    <property type="match status" value="2"/>
</dbReference>
<dbReference type="Gene3D" id="2.40.330.10">
    <property type="entry name" value="DNA-binding pseudobarrel domain"/>
    <property type="match status" value="2"/>
</dbReference>
<accession>A0ABM3QII7</accession>